<dbReference type="GO" id="GO:0008295">
    <property type="term" value="P:spermidine biosynthetic process"/>
    <property type="evidence" value="ECO:0007669"/>
    <property type="project" value="UniProtKB-UniRule"/>
</dbReference>
<comment type="pathway">
    <text evidence="5">Amine and polyamine biosynthesis; spermidine biosynthesis; spermidine from putrescine: step 1/1.</text>
</comment>
<feature type="binding site" evidence="5">
    <location>
        <position position="86"/>
    </location>
    <ligand>
        <name>spermidine</name>
        <dbReference type="ChEBI" id="CHEBI:57834"/>
    </ligand>
</feature>
<dbReference type="Pfam" id="PF17284">
    <property type="entry name" value="Spermine_synt_N"/>
    <property type="match status" value="1"/>
</dbReference>
<dbReference type="InterPro" id="IPR001045">
    <property type="entry name" value="Spermi_synthase"/>
</dbReference>
<evidence type="ECO:0000256" key="2">
    <source>
        <dbReference type="ARBA" id="ARBA00022679"/>
    </source>
</evidence>
<keyword evidence="9" id="KW-1185">Reference proteome</keyword>
<dbReference type="Gene3D" id="3.40.50.150">
    <property type="entry name" value="Vaccinia Virus protein VP39"/>
    <property type="match status" value="1"/>
</dbReference>
<comment type="subunit">
    <text evidence="5">Homodimer or homotetramer.</text>
</comment>
<dbReference type="InterPro" id="IPR035246">
    <property type="entry name" value="Spermidine_synt_N"/>
</dbReference>
<evidence type="ECO:0000256" key="3">
    <source>
        <dbReference type="ARBA" id="ARBA00023066"/>
    </source>
</evidence>
<keyword evidence="3 5" id="KW-0745">Spermidine biosynthesis</keyword>
<dbReference type="InterPro" id="IPR037163">
    <property type="entry name" value="Spermidine_synt_N_sf"/>
</dbReference>
<dbReference type="PANTHER" id="PTHR11558:SF11">
    <property type="entry name" value="SPERMIDINE SYNTHASE"/>
    <property type="match status" value="1"/>
</dbReference>
<comment type="catalytic activity">
    <reaction evidence="5">
        <text>S-adenosyl 3-(methylsulfanyl)propylamine + putrescine = S-methyl-5'-thioadenosine + spermidine + H(+)</text>
        <dbReference type="Rhea" id="RHEA:12721"/>
        <dbReference type="ChEBI" id="CHEBI:15378"/>
        <dbReference type="ChEBI" id="CHEBI:17509"/>
        <dbReference type="ChEBI" id="CHEBI:57443"/>
        <dbReference type="ChEBI" id="CHEBI:57834"/>
        <dbReference type="ChEBI" id="CHEBI:326268"/>
        <dbReference type="EC" id="2.5.1.16"/>
    </reaction>
</comment>
<feature type="binding site" evidence="5">
    <location>
        <position position="162"/>
    </location>
    <ligand>
        <name>S-methyl-5'-thioadenosine</name>
        <dbReference type="ChEBI" id="CHEBI:17509"/>
    </ligand>
</feature>
<dbReference type="UniPathway" id="UPA00248">
    <property type="reaction ID" value="UER00314"/>
</dbReference>
<dbReference type="InterPro" id="IPR030374">
    <property type="entry name" value="PABS"/>
</dbReference>
<keyword evidence="4 5" id="KW-0620">Polyamine biosynthesis</keyword>
<dbReference type="InParanoid" id="A0A1Y5S4L3"/>
<dbReference type="PANTHER" id="PTHR11558">
    <property type="entry name" value="SPERMIDINE/SPERMINE SYNTHASE"/>
    <property type="match status" value="1"/>
</dbReference>
<proteinExistence type="inferred from homology"/>
<reference evidence="8 9" key="1">
    <citation type="submission" date="2017-03" db="EMBL/GenBank/DDBJ databases">
        <authorList>
            <person name="Afonso C.L."/>
            <person name="Miller P.J."/>
            <person name="Scott M.A."/>
            <person name="Spackman E."/>
            <person name="Goraichik I."/>
            <person name="Dimitrov K.M."/>
            <person name="Suarez D.L."/>
            <person name="Swayne D.E."/>
        </authorList>
    </citation>
    <scope>NUCLEOTIDE SEQUENCE [LARGE SCALE GENOMIC DNA]</scope>
    <source>
        <strain evidence="8 9">CECT 7691</strain>
    </source>
</reference>
<feature type="binding site" evidence="5">
    <location>
        <position position="105"/>
    </location>
    <ligand>
        <name>S-methyl-5'-thioadenosine</name>
        <dbReference type="ChEBI" id="CHEBI:17509"/>
    </ligand>
</feature>
<evidence type="ECO:0000256" key="5">
    <source>
        <dbReference type="HAMAP-Rule" id="MF_00198"/>
    </source>
</evidence>
<name>A0A1Y5S4L3_9PROT</name>
<dbReference type="NCBIfam" id="NF002010">
    <property type="entry name" value="PRK00811.1"/>
    <property type="match status" value="1"/>
</dbReference>
<dbReference type="Gene3D" id="2.30.140.10">
    <property type="entry name" value="Spermidine synthase, tetramerisation domain"/>
    <property type="match status" value="1"/>
</dbReference>
<evidence type="ECO:0000313" key="8">
    <source>
        <dbReference type="EMBL" id="SLN31552.1"/>
    </source>
</evidence>
<protein>
    <recommendedName>
        <fullName evidence="5">Polyamine aminopropyltransferase</fullName>
    </recommendedName>
    <alternativeName>
        <fullName evidence="5">Putrescine aminopropyltransferase</fullName>
        <shortName evidence="5">PAPT</shortName>
    </alternativeName>
    <alternativeName>
        <fullName evidence="5">Spermidine synthase</fullName>
        <shortName evidence="5">SPDS</shortName>
        <shortName evidence="5">SPDSY</shortName>
        <ecNumber evidence="5">2.5.1.16</ecNumber>
    </alternativeName>
</protein>
<dbReference type="GO" id="GO:0005829">
    <property type="term" value="C:cytosol"/>
    <property type="evidence" value="ECO:0007669"/>
    <property type="project" value="TreeGrafter"/>
</dbReference>
<dbReference type="GO" id="GO:0004766">
    <property type="term" value="F:spermidine synthase activity"/>
    <property type="evidence" value="ECO:0007669"/>
    <property type="project" value="UniProtKB-UniRule"/>
</dbReference>
<dbReference type="InterPro" id="IPR029063">
    <property type="entry name" value="SAM-dependent_MTases_sf"/>
</dbReference>
<dbReference type="EC" id="2.5.1.16" evidence="5"/>
<sequence>MTAWFEERLYPGTVHRLRMDRILHSEQTDEQDLVIFENDRYGRVLALDGIVQTTEADEPFYHEMLVHVPLVAHPRARRVLVIGGGDGGAIRRALMHDIEAVTLVEIDPAVIEMSKRYLPKLSGDAFDDPRLELVIADGCRYVAETEARFDVVIIDSTDPVGPGRVLFTAEFYRDCKRVLNPGGILVTQNGVPFMQADEVRDGYPKLKASFADVAFYLTEVPSYQGGHMALGFATDDPSLRRQTAEQLADRAAPLAGKCEYYGPAVHAAAFALPPFIERLFA</sequence>
<dbReference type="FunCoup" id="A0A1Y5S4L3">
    <property type="interactions" value="481"/>
</dbReference>
<dbReference type="PROSITE" id="PS51006">
    <property type="entry name" value="PABS_2"/>
    <property type="match status" value="1"/>
</dbReference>
<feature type="binding site" evidence="5">
    <location>
        <position position="31"/>
    </location>
    <ligand>
        <name>S-methyl-5'-thioadenosine</name>
        <dbReference type="ChEBI" id="CHEBI:17509"/>
    </ligand>
</feature>
<dbReference type="Pfam" id="PF01564">
    <property type="entry name" value="Spermine_synth"/>
    <property type="match status" value="1"/>
</dbReference>
<feature type="binding site" evidence="5">
    <location>
        <begin position="155"/>
        <end position="158"/>
    </location>
    <ligand>
        <name>spermidine</name>
        <dbReference type="ChEBI" id="CHEBI:57834"/>
    </ligand>
</feature>
<dbReference type="SUPFAM" id="SSF53335">
    <property type="entry name" value="S-adenosyl-L-methionine-dependent methyltransferases"/>
    <property type="match status" value="1"/>
</dbReference>
<evidence type="ECO:0000256" key="1">
    <source>
        <dbReference type="ARBA" id="ARBA00007867"/>
    </source>
</evidence>
<dbReference type="CDD" id="cd02440">
    <property type="entry name" value="AdoMet_MTases"/>
    <property type="match status" value="1"/>
</dbReference>
<dbReference type="EMBL" id="FWFR01000001">
    <property type="protein sequence ID" value="SLN31552.1"/>
    <property type="molecule type" value="Genomic_DNA"/>
</dbReference>
<evidence type="ECO:0000259" key="7">
    <source>
        <dbReference type="PROSITE" id="PS51006"/>
    </source>
</evidence>
<feature type="domain" description="PABS" evidence="7">
    <location>
        <begin position="2"/>
        <end position="235"/>
    </location>
</feature>
<dbReference type="AlphaFoldDB" id="A0A1Y5S4L3"/>
<feature type="binding site" evidence="5">
    <location>
        <begin position="137"/>
        <end position="138"/>
    </location>
    <ligand>
        <name>S-methyl-5'-thioadenosine</name>
        <dbReference type="ChEBI" id="CHEBI:17509"/>
    </ligand>
</feature>
<evidence type="ECO:0000256" key="4">
    <source>
        <dbReference type="ARBA" id="ARBA00023115"/>
    </source>
</evidence>
<gene>
    <name evidence="5 8" type="primary">speE</name>
    <name evidence="8" type="ORF">OCH7691_01129</name>
</gene>
<dbReference type="NCBIfam" id="TIGR00417">
    <property type="entry name" value="speE"/>
    <property type="match status" value="1"/>
</dbReference>
<organism evidence="8 9">
    <name type="scientific">Oceanibacterium hippocampi</name>
    <dbReference type="NCBI Taxonomy" id="745714"/>
    <lineage>
        <taxon>Bacteria</taxon>
        <taxon>Pseudomonadati</taxon>
        <taxon>Pseudomonadota</taxon>
        <taxon>Alphaproteobacteria</taxon>
        <taxon>Sneathiellales</taxon>
        <taxon>Sneathiellaceae</taxon>
        <taxon>Oceanibacterium</taxon>
    </lineage>
</organism>
<dbReference type="RefSeq" id="WP_085882384.1">
    <property type="nucleotide sequence ID" value="NZ_FWFR01000001.1"/>
</dbReference>
<dbReference type="Proteomes" id="UP000193200">
    <property type="component" value="Unassembled WGS sequence"/>
</dbReference>
<dbReference type="OrthoDB" id="9793120at2"/>
<keyword evidence="2 5" id="KW-0808">Transferase</keyword>
<comment type="function">
    <text evidence="5">Catalyzes the irreversible transfer of a propylamine group from the amino donor S-adenosylmethioninamine (decarboxy-AdoMet) to putrescine (1,4-diaminobutane) to yield spermidine.</text>
</comment>
<evidence type="ECO:0000313" key="9">
    <source>
        <dbReference type="Proteomes" id="UP000193200"/>
    </source>
</evidence>
<evidence type="ECO:0000256" key="6">
    <source>
        <dbReference type="PROSITE-ProRule" id="PRU00354"/>
    </source>
</evidence>
<comment type="similarity">
    <text evidence="1 5">Belongs to the spermidine/spermine synthase family.</text>
</comment>
<accession>A0A1Y5S4L3</accession>
<dbReference type="HAMAP" id="MF_00198">
    <property type="entry name" value="Spermidine_synth"/>
    <property type="match status" value="1"/>
</dbReference>
<feature type="active site" description="Proton acceptor" evidence="5 6">
    <location>
        <position position="155"/>
    </location>
</feature>
<feature type="binding site" evidence="5">
    <location>
        <position position="62"/>
    </location>
    <ligand>
        <name>spermidine</name>
        <dbReference type="ChEBI" id="CHEBI:57834"/>
    </ligand>
</feature>